<dbReference type="AlphaFoldDB" id="A0A841REU2"/>
<dbReference type="SMART" id="SM00065">
    <property type="entry name" value="GAF"/>
    <property type="match status" value="1"/>
</dbReference>
<dbReference type="InterPro" id="IPR025944">
    <property type="entry name" value="Sigma_54_int_dom_CS"/>
</dbReference>
<dbReference type="SMART" id="SM00382">
    <property type="entry name" value="AAA"/>
    <property type="match status" value="1"/>
</dbReference>
<dbReference type="Pfam" id="PF00158">
    <property type="entry name" value="Sigma54_activat"/>
    <property type="match status" value="1"/>
</dbReference>
<dbReference type="InterPro" id="IPR027417">
    <property type="entry name" value="P-loop_NTPase"/>
</dbReference>
<name>A0A841REU2_9SPIO</name>
<evidence type="ECO:0000256" key="5">
    <source>
        <dbReference type="ARBA" id="ARBA00023159"/>
    </source>
</evidence>
<dbReference type="EMBL" id="JACHGJ010000008">
    <property type="protein sequence ID" value="MBB6481901.1"/>
    <property type="molecule type" value="Genomic_DNA"/>
</dbReference>
<proteinExistence type="predicted"/>
<evidence type="ECO:0000256" key="2">
    <source>
        <dbReference type="ARBA" id="ARBA00022840"/>
    </source>
</evidence>
<dbReference type="Proteomes" id="UP000587760">
    <property type="component" value="Unassembled WGS sequence"/>
</dbReference>
<dbReference type="SUPFAM" id="SSF55781">
    <property type="entry name" value="GAF domain-like"/>
    <property type="match status" value="1"/>
</dbReference>
<dbReference type="GO" id="GO:0006355">
    <property type="term" value="P:regulation of DNA-templated transcription"/>
    <property type="evidence" value="ECO:0007669"/>
    <property type="project" value="InterPro"/>
</dbReference>
<dbReference type="Pfam" id="PF01590">
    <property type="entry name" value="GAF"/>
    <property type="match status" value="1"/>
</dbReference>
<keyword evidence="1" id="KW-0547">Nucleotide-binding</keyword>
<keyword evidence="5" id="KW-0010">Activator</keyword>
<keyword evidence="6" id="KW-0804">Transcription</keyword>
<reference evidence="9 10" key="1">
    <citation type="submission" date="2020-08" db="EMBL/GenBank/DDBJ databases">
        <title>Genomic Encyclopedia of Type Strains, Phase IV (KMG-IV): sequencing the most valuable type-strain genomes for metagenomic binning, comparative biology and taxonomic classification.</title>
        <authorList>
            <person name="Goeker M."/>
        </authorList>
    </citation>
    <scope>NUCLEOTIDE SEQUENCE [LARGE SCALE GENOMIC DNA]</scope>
    <source>
        <strain evidence="9 10">DSM 2461</strain>
    </source>
</reference>
<dbReference type="GO" id="GO:0005524">
    <property type="term" value="F:ATP binding"/>
    <property type="evidence" value="ECO:0007669"/>
    <property type="project" value="UniProtKB-KW"/>
</dbReference>
<evidence type="ECO:0000313" key="9">
    <source>
        <dbReference type="EMBL" id="MBB6481901.1"/>
    </source>
</evidence>
<evidence type="ECO:0000256" key="4">
    <source>
        <dbReference type="ARBA" id="ARBA00023125"/>
    </source>
</evidence>
<dbReference type="RefSeq" id="WP_184748135.1">
    <property type="nucleotide sequence ID" value="NZ_JACHGJ010000008.1"/>
</dbReference>
<gene>
    <name evidence="9" type="ORF">HNR50_003582</name>
</gene>
<protein>
    <submittedName>
        <fullName evidence="9">Transcriptional regulator with GAF, ATPase, and Fis domain</fullName>
    </submittedName>
</protein>
<feature type="region of interest" description="Disordered" evidence="7">
    <location>
        <begin position="420"/>
        <end position="446"/>
    </location>
</feature>
<dbReference type="SUPFAM" id="SSF52540">
    <property type="entry name" value="P-loop containing nucleoside triphosphate hydrolases"/>
    <property type="match status" value="1"/>
</dbReference>
<evidence type="ECO:0000256" key="6">
    <source>
        <dbReference type="ARBA" id="ARBA00023163"/>
    </source>
</evidence>
<dbReference type="InterPro" id="IPR029016">
    <property type="entry name" value="GAF-like_dom_sf"/>
</dbReference>
<evidence type="ECO:0000256" key="7">
    <source>
        <dbReference type="SAM" id="MobiDB-lite"/>
    </source>
</evidence>
<dbReference type="InterPro" id="IPR003593">
    <property type="entry name" value="AAA+_ATPase"/>
</dbReference>
<dbReference type="PROSITE" id="PS00688">
    <property type="entry name" value="SIGMA54_INTERACT_3"/>
    <property type="match status" value="1"/>
</dbReference>
<keyword evidence="4" id="KW-0238">DNA-binding</keyword>
<evidence type="ECO:0000256" key="3">
    <source>
        <dbReference type="ARBA" id="ARBA00023015"/>
    </source>
</evidence>
<dbReference type="PROSITE" id="PS00675">
    <property type="entry name" value="SIGMA54_INTERACT_1"/>
    <property type="match status" value="1"/>
</dbReference>
<keyword evidence="2" id="KW-0067">ATP-binding</keyword>
<accession>A0A841REU2</accession>
<evidence type="ECO:0000259" key="8">
    <source>
        <dbReference type="PROSITE" id="PS50045"/>
    </source>
</evidence>
<dbReference type="InterPro" id="IPR009057">
    <property type="entry name" value="Homeodomain-like_sf"/>
</dbReference>
<dbReference type="FunFam" id="3.40.50.300:FF:000006">
    <property type="entry name" value="DNA-binding transcriptional regulator NtrC"/>
    <property type="match status" value="1"/>
</dbReference>
<comment type="caution">
    <text evidence="9">The sequence shown here is derived from an EMBL/GenBank/DDBJ whole genome shotgun (WGS) entry which is preliminary data.</text>
</comment>
<dbReference type="Gene3D" id="3.30.450.40">
    <property type="match status" value="1"/>
</dbReference>
<dbReference type="SUPFAM" id="SSF46689">
    <property type="entry name" value="Homeodomain-like"/>
    <property type="match status" value="1"/>
</dbReference>
<evidence type="ECO:0000256" key="1">
    <source>
        <dbReference type="ARBA" id="ARBA00022741"/>
    </source>
</evidence>
<dbReference type="InterPro" id="IPR025943">
    <property type="entry name" value="Sigma_54_int_dom_ATP-bd_2"/>
</dbReference>
<dbReference type="PANTHER" id="PTHR32071">
    <property type="entry name" value="TRANSCRIPTIONAL REGULATORY PROTEIN"/>
    <property type="match status" value="1"/>
</dbReference>
<keyword evidence="3" id="KW-0805">Transcription regulation</keyword>
<dbReference type="Gene3D" id="3.40.50.300">
    <property type="entry name" value="P-loop containing nucleotide triphosphate hydrolases"/>
    <property type="match status" value="1"/>
</dbReference>
<dbReference type="Gene3D" id="1.10.10.60">
    <property type="entry name" value="Homeodomain-like"/>
    <property type="match status" value="1"/>
</dbReference>
<organism evidence="9 10">
    <name type="scientific">Spirochaeta isovalerica</name>
    <dbReference type="NCBI Taxonomy" id="150"/>
    <lineage>
        <taxon>Bacteria</taxon>
        <taxon>Pseudomonadati</taxon>
        <taxon>Spirochaetota</taxon>
        <taxon>Spirochaetia</taxon>
        <taxon>Spirochaetales</taxon>
        <taxon>Spirochaetaceae</taxon>
        <taxon>Spirochaeta</taxon>
    </lineage>
</organism>
<dbReference type="InterPro" id="IPR025662">
    <property type="entry name" value="Sigma_54_int_dom_ATP-bd_1"/>
</dbReference>
<sequence length="497" mass="55536">MEDQLIDVHPDRVLDLILQSLEELLNYELAVILKLNDSSHLTVERAAGPLVNDKLKSYKIDLLKRQDLAQILKRNEPHLFDEDLEHEDTYVNIVDLPDSHSCLVAPLYVKDYLLGMLTLDNRACGVFSPAIVNFVGTISKLIAVIIAQKDSSIALITRNKDLIEERNFLLRPEESVFSDIYGNSPEWQRVLECIRTVAASDLPVLIQGETGTGKEVVARKIHDLSSRSGKPFITLNCSALNAGLAESELFGHEKGAFTSAVIRRKGRFELADGGTLFLDEIADLPAEIQPKILRTLQEGTYERVGGEKTLHCDVRVIAASNKDLKEQVEKELFREDLYYRLGVFPLFLPPLRDRGEDVIVIAEQLLNNLRESEAYRHHYFSSDAIESLLSYSWPGNVRELQNVIRRSALMAADGIIRKEHLSPGGGKLPGPGRKDANAKKTQKPDMPFVTMDEAVKQHIEMALKLSDGKIYGSGGAAELLGMKPTTLQSRMKKLGMM</sequence>
<keyword evidence="10" id="KW-1185">Reference proteome</keyword>
<feature type="domain" description="Sigma-54 factor interaction" evidence="8">
    <location>
        <begin position="180"/>
        <end position="409"/>
    </location>
</feature>
<dbReference type="InterPro" id="IPR002078">
    <property type="entry name" value="Sigma_54_int"/>
</dbReference>
<dbReference type="PANTHER" id="PTHR32071:SF117">
    <property type="entry name" value="PTS-DEPENDENT DIHYDROXYACETONE KINASE OPERON REGULATORY PROTEIN-RELATED"/>
    <property type="match status" value="1"/>
</dbReference>
<evidence type="ECO:0000313" key="10">
    <source>
        <dbReference type="Proteomes" id="UP000587760"/>
    </source>
</evidence>
<dbReference type="CDD" id="cd00009">
    <property type="entry name" value="AAA"/>
    <property type="match status" value="1"/>
</dbReference>
<dbReference type="PROSITE" id="PS00676">
    <property type="entry name" value="SIGMA54_INTERACT_2"/>
    <property type="match status" value="1"/>
</dbReference>
<dbReference type="InterPro" id="IPR003018">
    <property type="entry name" value="GAF"/>
</dbReference>
<dbReference type="Pfam" id="PF25601">
    <property type="entry name" value="AAA_lid_14"/>
    <property type="match status" value="1"/>
</dbReference>
<dbReference type="Gene3D" id="1.10.8.60">
    <property type="match status" value="1"/>
</dbReference>
<dbReference type="GO" id="GO:0003677">
    <property type="term" value="F:DNA binding"/>
    <property type="evidence" value="ECO:0007669"/>
    <property type="project" value="UniProtKB-KW"/>
</dbReference>
<dbReference type="PROSITE" id="PS50045">
    <property type="entry name" value="SIGMA54_INTERACT_4"/>
    <property type="match status" value="1"/>
</dbReference>
<dbReference type="InterPro" id="IPR058031">
    <property type="entry name" value="AAA_lid_NorR"/>
</dbReference>